<organism evidence="1 2">
    <name type="scientific">Falsochrobactrum ovis</name>
    <dbReference type="NCBI Taxonomy" id="1293442"/>
    <lineage>
        <taxon>Bacteria</taxon>
        <taxon>Pseudomonadati</taxon>
        <taxon>Pseudomonadota</taxon>
        <taxon>Alphaproteobacteria</taxon>
        <taxon>Hyphomicrobiales</taxon>
        <taxon>Brucellaceae</taxon>
        <taxon>Falsochrobactrum</taxon>
    </lineage>
</organism>
<dbReference type="AlphaFoldDB" id="A0A364JSQ1"/>
<dbReference type="GO" id="GO:0003677">
    <property type="term" value="F:DNA binding"/>
    <property type="evidence" value="ECO:0007669"/>
    <property type="project" value="UniProtKB-KW"/>
</dbReference>
<proteinExistence type="predicted"/>
<name>A0A364JSQ1_9HYPH</name>
<dbReference type="EMBL" id="QLMK01000014">
    <property type="protein sequence ID" value="RAK26336.1"/>
    <property type="molecule type" value="Genomic_DNA"/>
</dbReference>
<keyword evidence="2" id="KW-1185">Reference proteome</keyword>
<evidence type="ECO:0000313" key="2">
    <source>
        <dbReference type="Proteomes" id="UP000249453"/>
    </source>
</evidence>
<dbReference type="Gene3D" id="1.10.10.60">
    <property type="entry name" value="Homeodomain-like"/>
    <property type="match status" value="1"/>
</dbReference>
<dbReference type="Pfam" id="PF13412">
    <property type="entry name" value="HTH_24"/>
    <property type="match status" value="1"/>
</dbReference>
<keyword evidence="1" id="KW-0238">DNA-binding</keyword>
<evidence type="ECO:0000313" key="1">
    <source>
        <dbReference type="EMBL" id="RAK26336.1"/>
    </source>
</evidence>
<gene>
    <name evidence="1" type="ORF">C7374_11421</name>
</gene>
<sequence>MLDYDTLIELHRMRDAGATISEISRTLNIARSTVMWNLRRQIPKPTDNSIVVRSVMNGGWSTSPVSVSYISLPRVRFLEAANDNFESAAVAA</sequence>
<comment type="caution">
    <text evidence="1">The sequence shown here is derived from an EMBL/GenBank/DDBJ whole genome shotgun (WGS) entry which is preliminary data.</text>
</comment>
<accession>A0A364JSQ1</accession>
<reference evidence="1 2" key="1">
    <citation type="submission" date="2018-06" db="EMBL/GenBank/DDBJ databases">
        <title>Genomic Encyclopedia of Type Strains, Phase IV (KMG-IV): sequencing the most valuable type-strain genomes for metagenomic binning, comparative biology and taxonomic classification.</title>
        <authorList>
            <person name="Goeker M."/>
        </authorList>
    </citation>
    <scope>NUCLEOTIDE SEQUENCE [LARGE SCALE GENOMIC DNA]</scope>
    <source>
        <strain evidence="1 2">DSM 26720</strain>
    </source>
</reference>
<dbReference type="OrthoDB" id="8452903at2"/>
<dbReference type="Proteomes" id="UP000249453">
    <property type="component" value="Unassembled WGS sequence"/>
</dbReference>
<protein>
    <submittedName>
        <fullName evidence="1">Winged helix-turn-helix DNA-binding protein</fullName>
    </submittedName>
</protein>